<reference evidence="8" key="2">
    <citation type="submission" date="2025-09" db="UniProtKB">
        <authorList>
            <consortium name="Ensembl"/>
        </authorList>
    </citation>
    <scope>IDENTIFICATION</scope>
</reference>
<dbReference type="Gene3D" id="3.30.160.60">
    <property type="entry name" value="Classic Zinc Finger"/>
    <property type="match status" value="1"/>
</dbReference>
<dbReference type="Ensembl" id="ENSOSUT00000016149.1">
    <property type="protein sequence ID" value="ENSOSUP00000015614.1"/>
    <property type="gene ID" value="ENSOSUG00000011170.1"/>
</dbReference>
<evidence type="ECO:0000256" key="5">
    <source>
        <dbReference type="PROSITE-ProRule" id="PRU00042"/>
    </source>
</evidence>
<evidence type="ECO:0000256" key="1">
    <source>
        <dbReference type="ARBA" id="ARBA00022723"/>
    </source>
</evidence>
<evidence type="ECO:0000259" key="7">
    <source>
        <dbReference type="PROSITE" id="PS50157"/>
    </source>
</evidence>
<evidence type="ECO:0000256" key="4">
    <source>
        <dbReference type="ARBA" id="ARBA00022833"/>
    </source>
</evidence>
<dbReference type="GO" id="GO:0005634">
    <property type="term" value="C:nucleus"/>
    <property type="evidence" value="ECO:0007669"/>
    <property type="project" value="UniProtKB-ARBA"/>
</dbReference>
<keyword evidence="1" id="KW-0479">Metal-binding</keyword>
<sequence length="49" mass="5481">MRSTPGKDPTSAPSVGRASWTARPSVCGRSFYWSSDLVRHHRTHTPCRP</sequence>
<evidence type="ECO:0000256" key="6">
    <source>
        <dbReference type="SAM" id="MobiDB-lite"/>
    </source>
</evidence>
<organism evidence="8 9">
    <name type="scientific">Otus sunia</name>
    <name type="common">Oriental scops-owl</name>
    <dbReference type="NCBI Taxonomy" id="257818"/>
    <lineage>
        <taxon>Eukaryota</taxon>
        <taxon>Metazoa</taxon>
        <taxon>Chordata</taxon>
        <taxon>Craniata</taxon>
        <taxon>Vertebrata</taxon>
        <taxon>Euteleostomi</taxon>
        <taxon>Archelosauria</taxon>
        <taxon>Archosauria</taxon>
        <taxon>Dinosauria</taxon>
        <taxon>Saurischia</taxon>
        <taxon>Theropoda</taxon>
        <taxon>Coelurosauria</taxon>
        <taxon>Aves</taxon>
        <taxon>Neognathae</taxon>
        <taxon>Neoaves</taxon>
        <taxon>Telluraves</taxon>
        <taxon>Strigiformes</taxon>
        <taxon>Strigidae</taxon>
        <taxon>Otus</taxon>
    </lineage>
</organism>
<dbReference type="Proteomes" id="UP000694552">
    <property type="component" value="Unplaced"/>
</dbReference>
<evidence type="ECO:0000256" key="2">
    <source>
        <dbReference type="ARBA" id="ARBA00022737"/>
    </source>
</evidence>
<keyword evidence="2" id="KW-0677">Repeat</keyword>
<accession>A0A8C8B817</accession>
<evidence type="ECO:0000256" key="3">
    <source>
        <dbReference type="ARBA" id="ARBA00022771"/>
    </source>
</evidence>
<dbReference type="SUPFAM" id="SSF57667">
    <property type="entry name" value="beta-beta-alpha zinc fingers"/>
    <property type="match status" value="1"/>
</dbReference>
<feature type="region of interest" description="Disordered" evidence="6">
    <location>
        <begin position="1"/>
        <end position="21"/>
    </location>
</feature>
<dbReference type="FunFam" id="3.30.160.60:FF:000340">
    <property type="entry name" value="zinc finger protein 473 isoform X1"/>
    <property type="match status" value="1"/>
</dbReference>
<dbReference type="PROSITE" id="PS50157">
    <property type="entry name" value="ZINC_FINGER_C2H2_2"/>
    <property type="match status" value="1"/>
</dbReference>
<reference evidence="8" key="1">
    <citation type="submission" date="2025-08" db="UniProtKB">
        <authorList>
            <consortium name="Ensembl"/>
        </authorList>
    </citation>
    <scope>IDENTIFICATION</scope>
</reference>
<evidence type="ECO:0000313" key="8">
    <source>
        <dbReference type="Ensembl" id="ENSOSUP00000015614.1"/>
    </source>
</evidence>
<keyword evidence="4" id="KW-0862">Zinc</keyword>
<keyword evidence="3 5" id="KW-0863">Zinc-finger</keyword>
<dbReference type="GO" id="GO:0008270">
    <property type="term" value="F:zinc ion binding"/>
    <property type="evidence" value="ECO:0007669"/>
    <property type="project" value="UniProtKB-KW"/>
</dbReference>
<dbReference type="InterPro" id="IPR013087">
    <property type="entry name" value="Znf_C2H2_type"/>
</dbReference>
<dbReference type="InterPro" id="IPR036236">
    <property type="entry name" value="Znf_C2H2_sf"/>
</dbReference>
<keyword evidence="9" id="KW-1185">Reference proteome</keyword>
<name>A0A8C8B817_9STRI</name>
<dbReference type="AlphaFoldDB" id="A0A8C8B817"/>
<evidence type="ECO:0000313" key="9">
    <source>
        <dbReference type="Proteomes" id="UP000694552"/>
    </source>
</evidence>
<protein>
    <recommendedName>
        <fullName evidence="7">C2H2-type domain-containing protein</fullName>
    </recommendedName>
</protein>
<feature type="domain" description="C2H2-type" evidence="7">
    <location>
        <begin position="20"/>
        <end position="49"/>
    </location>
</feature>
<proteinExistence type="predicted"/>